<accession>A0A967AC26</accession>
<evidence type="ECO:0000256" key="1">
    <source>
        <dbReference type="SAM" id="Phobius"/>
    </source>
</evidence>
<dbReference type="Gene3D" id="2.60.120.1440">
    <property type="match status" value="1"/>
</dbReference>
<evidence type="ECO:0000313" key="4">
    <source>
        <dbReference type="EMBL" id="NGZ89336.1"/>
    </source>
</evidence>
<dbReference type="Pfam" id="PF16344">
    <property type="entry name" value="FecR_C"/>
    <property type="match status" value="1"/>
</dbReference>
<dbReference type="Pfam" id="PF04773">
    <property type="entry name" value="FecR"/>
    <property type="match status" value="1"/>
</dbReference>
<feature type="domain" description="FecR protein" evidence="2">
    <location>
        <begin position="112"/>
        <end position="193"/>
    </location>
</feature>
<evidence type="ECO:0000259" key="3">
    <source>
        <dbReference type="Pfam" id="PF16344"/>
    </source>
</evidence>
<gene>
    <name evidence="4" type="ORF">G7034_03620</name>
</gene>
<evidence type="ECO:0000259" key="2">
    <source>
        <dbReference type="Pfam" id="PF04773"/>
    </source>
</evidence>
<keyword evidence="1" id="KW-1133">Transmembrane helix</keyword>
<dbReference type="RefSeq" id="WP_166399601.1">
    <property type="nucleotide sequence ID" value="NZ_JAANAS010000035.1"/>
</dbReference>
<keyword evidence="5" id="KW-1185">Reference proteome</keyword>
<dbReference type="Gene3D" id="3.55.50.30">
    <property type="match status" value="1"/>
</dbReference>
<dbReference type="InterPro" id="IPR012373">
    <property type="entry name" value="Ferrdict_sens_TM"/>
</dbReference>
<protein>
    <submittedName>
        <fullName evidence="4">FecR family protein</fullName>
    </submittedName>
</protein>
<dbReference type="InterPro" id="IPR006860">
    <property type="entry name" value="FecR"/>
</dbReference>
<feature type="domain" description="Protein FecR C-terminal" evidence="3">
    <location>
        <begin position="232"/>
        <end position="291"/>
    </location>
</feature>
<reference evidence="4" key="1">
    <citation type="submission" date="2020-03" db="EMBL/GenBank/DDBJ databases">
        <title>Psychroflexus Maritimus sp. nov., isolate from marine sediment.</title>
        <authorList>
            <person name="Zhong Y.-L."/>
        </authorList>
    </citation>
    <scope>NUCLEOTIDE SEQUENCE</scope>
    <source>
        <strain evidence="4">C1</strain>
    </source>
</reference>
<organism evidence="4 5">
    <name type="scientific">Psychroflexus maritimus</name>
    <dbReference type="NCBI Taxonomy" id="2714865"/>
    <lineage>
        <taxon>Bacteria</taxon>
        <taxon>Pseudomonadati</taxon>
        <taxon>Bacteroidota</taxon>
        <taxon>Flavobacteriia</taxon>
        <taxon>Flavobacteriales</taxon>
        <taxon>Flavobacteriaceae</taxon>
        <taxon>Psychroflexus</taxon>
    </lineage>
</organism>
<name>A0A967AC26_9FLAO</name>
<dbReference type="PIRSF" id="PIRSF018266">
    <property type="entry name" value="FecR"/>
    <property type="match status" value="1"/>
</dbReference>
<dbReference type="EMBL" id="JAANAS010000035">
    <property type="protein sequence ID" value="NGZ89336.1"/>
    <property type="molecule type" value="Genomic_DNA"/>
</dbReference>
<dbReference type="Proteomes" id="UP000643701">
    <property type="component" value="Unassembled WGS sequence"/>
</dbReference>
<evidence type="ECO:0000313" key="5">
    <source>
        <dbReference type="Proteomes" id="UP000643701"/>
    </source>
</evidence>
<dbReference type="PANTHER" id="PTHR30273:SF2">
    <property type="entry name" value="PROTEIN FECR"/>
    <property type="match status" value="1"/>
</dbReference>
<dbReference type="PANTHER" id="PTHR30273">
    <property type="entry name" value="PERIPLASMIC SIGNAL SENSOR AND SIGMA FACTOR ACTIVATOR FECR-RELATED"/>
    <property type="match status" value="1"/>
</dbReference>
<comment type="caution">
    <text evidence="4">The sequence shown here is derived from an EMBL/GenBank/DDBJ whole genome shotgun (WGS) entry which is preliminary data.</text>
</comment>
<proteinExistence type="predicted"/>
<feature type="transmembrane region" description="Helical" evidence="1">
    <location>
        <begin position="71"/>
        <end position="93"/>
    </location>
</feature>
<dbReference type="GO" id="GO:0016989">
    <property type="term" value="F:sigma factor antagonist activity"/>
    <property type="evidence" value="ECO:0007669"/>
    <property type="project" value="TreeGrafter"/>
</dbReference>
<dbReference type="AlphaFoldDB" id="A0A967AC26"/>
<dbReference type="InterPro" id="IPR032508">
    <property type="entry name" value="FecR_C"/>
</dbReference>
<sequence>MKDKNIHIIHQYLNREIDIEEVKRKLSEEEFQAWKSTLEEVEDLPKPDFDVEQEFERLQQKKTISKNKSEFPFLKIAAVLIVLLSTSLFILTYNGTDQDMTSITSSVAKEDFIKLPDDSQVRLNAMSNIAFNQDNWEDERIVALKGEAYFDVEEGKTFTVETPNGRVQVLGTTFNVASRNSRFSVTCYTGKVKVNFSDREVVLEPGQSIDNAKQKIRLVNTAKPNWIMKRSSFESAPLAEVIADIEKQKNIKIKLKLSDSINFTGAYNHDMEAEDIIDLVCRSLDLNYKKLNSSTFEISSAKD</sequence>
<keyword evidence="1" id="KW-0472">Membrane</keyword>
<keyword evidence="1" id="KW-0812">Transmembrane</keyword>